<dbReference type="PROSITE" id="PS00055">
    <property type="entry name" value="RIBOSOMAL_S12"/>
    <property type="match status" value="1"/>
</dbReference>
<evidence type="ECO:0000256" key="2">
    <source>
        <dbReference type="ARBA" id="ARBA00004496"/>
    </source>
</evidence>
<proteinExistence type="inferred from homology"/>
<dbReference type="FunFam" id="3.40.50.150:FF:000017">
    <property type="entry name" value="probable 18S rRNA (Guanine-N(7))-methyltransferase"/>
    <property type="match status" value="1"/>
</dbReference>
<comment type="function">
    <text evidence="13">With S4 and S5 plays an important role in translational accuracy. Located at the interface of the 30S and 50S subunits.</text>
</comment>
<evidence type="ECO:0000256" key="5">
    <source>
        <dbReference type="ARBA" id="ARBA00011458"/>
    </source>
</evidence>
<evidence type="ECO:0000256" key="6">
    <source>
        <dbReference type="ARBA" id="ARBA00022490"/>
    </source>
</evidence>
<keyword evidence="12" id="KW-0687">Ribonucleoprotein</keyword>
<keyword evidence="9" id="KW-0949">S-adenosyl-L-methionine</keyword>
<comment type="similarity">
    <text evidence="4">Belongs to the universal ribosomal protein uS12 family.</text>
</comment>
<dbReference type="NCBIfam" id="TIGR00981">
    <property type="entry name" value="rpsL_bact"/>
    <property type="match status" value="1"/>
</dbReference>
<dbReference type="CDD" id="cd02440">
    <property type="entry name" value="AdoMet_MTases"/>
    <property type="match status" value="1"/>
</dbReference>
<comment type="caution">
    <text evidence="15">The sequence shown here is derived from an EMBL/GenBank/DDBJ whole genome shotgun (WGS) entry which is preliminary data.</text>
</comment>
<sequence length="372" mass="41172">MSSRPEVVAPPEIFYDDDISRKYTSSSRNIEIQTSMFERALELLNLPKDGVPKLLLDIGCGSGLSGETITENGHHWIGLDISASMLNIALEGEVEGDLLLGDMGQGLGLRFGVFDGAIGISTIQWLCNVDKSSHNPHLRLKCLANGARAVFQVYPENNDPRALITSAAMKAGFRGAILEDYPESAKRRNEFLYLTCGCNEPLPKVTELRRHNLTCIHGLTIRPELSPINIIWPYPPLCQLPILLSTQIGSRPQNGKFDIGFRDNQVRTDDFHHVKSGSKDYLSVNFSTINPKKPNSALRKVVRVRLTSGFEITAYIPGIGHNLQEHSVVLVRGGRVKDLPGVRYHIVRGTLDAVAVKDRQQGRSKYGAKKPK</sequence>
<reference evidence="15 16" key="1">
    <citation type="journal article" date="2022" name="Nat. Genet.">
        <title>Improved pea reference genome and pan-genome highlight genomic features and evolutionary characteristics.</title>
        <authorList>
            <person name="Yang T."/>
            <person name="Liu R."/>
            <person name="Luo Y."/>
            <person name="Hu S."/>
            <person name="Wang D."/>
            <person name="Wang C."/>
            <person name="Pandey M.K."/>
            <person name="Ge S."/>
            <person name="Xu Q."/>
            <person name="Li N."/>
            <person name="Li G."/>
            <person name="Huang Y."/>
            <person name="Saxena R.K."/>
            <person name="Ji Y."/>
            <person name="Li M."/>
            <person name="Yan X."/>
            <person name="He Y."/>
            <person name="Liu Y."/>
            <person name="Wang X."/>
            <person name="Xiang C."/>
            <person name="Varshney R.K."/>
            <person name="Ding H."/>
            <person name="Gao S."/>
            <person name="Zong X."/>
        </authorList>
    </citation>
    <scope>NUCLEOTIDE SEQUENCE [LARGE SCALE GENOMIC DNA]</scope>
    <source>
        <strain evidence="15 16">cv. Zhongwan 6</strain>
    </source>
</reference>
<dbReference type="GO" id="GO:0005737">
    <property type="term" value="C:cytoplasm"/>
    <property type="evidence" value="ECO:0007669"/>
    <property type="project" value="UniProtKB-SubCell"/>
</dbReference>
<evidence type="ECO:0000256" key="4">
    <source>
        <dbReference type="ARBA" id="ARBA00005657"/>
    </source>
</evidence>
<dbReference type="SUPFAM" id="SSF50249">
    <property type="entry name" value="Nucleic acid-binding proteins"/>
    <property type="match status" value="1"/>
</dbReference>
<name>A0A9D4W147_PEA</name>
<dbReference type="GO" id="GO:0070476">
    <property type="term" value="P:rRNA (guanine-N7)-methylation"/>
    <property type="evidence" value="ECO:0007669"/>
    <property type="project" value="InterPro"/>
</dbReference>
<evidence type="ECO:0000256" key="13">
    <source>
        <dbReference type="ARBA" id="ARBA00024830"/>
    </source>
</evidence>
<evidence type="ECO:0000256" key="3">
    <source>
        <dbReference type="ARBA" id="ARBA00005547"/>
    </source>
</evidence>
<dbReference type="Gene3D" id="2.40.50.140">
    <property type="entry name" value="Nucleic acid-binding proteins"/>
    <property type="match status" value="1"/>
</dbReference>
<dbReference type="EMBL" id="JAMSHJ010000007">
    <property type="protein sequence ID" value="KAI5392341.1"/>
    <property type="molecule type" value="Genomic_DNA"/>
</dbReference>
<evidence type="ECO:0000313" key="15">
    <source>
        <dbReference type="EMBL" id="KAI5392341.1"/>
    </source>
</evidence>
<keyword evidence="16" id="KW-1185">Reference proteome</keyword>
<dbReference type="GO" id="GO:0016435">
    <property type="term" value="F:rRNA (guanine) methyltransferase activity"/>
    <property type="evidence" value="ECO:0007669"/>
    <property type="project" value="InterPro"/>
</dbReference>
<evidence type="ECO:0000313" key="16">
    <source>
        <dbReference type="Proteomes" id="UP001058974"/>
    </source>
</evidence>
<dbReference type="GO" id="GO:0005730">
    <property type="term" value="C:nucleolus"/>
    <property type="evidence" value="ECO:0007669"/>
    <property type="project" value="UniProtKB-ARBA"/>
</dbReference>
<dbReference type="GO" id="GO:0006412">
    <property type="term" value="P:translation"/>
    <property type="evidence" value="ECO:0007669"/>
    <property type="project" value="InterPro"/>
</dbReference>
<dbReference type="InterPro" id="IPR006032">
    <property type="entry name" value="Ribosomal_uS12"/>
</dbReference>
<dbReference type="PRINTS" id="PR01034">
    <property type="entry name" value="RIBOSOMALS12"/>
</dbReference>
<dbReference type="InterPro" id="IPR039769">
    <property type="entry name" value="Bud23-like"/>
</dbReference>
<comment type="subunit">
    <text evidence="5">Part of the 30S ribosomal subunit.</text>
</comment>
<protein>
    <recommendedName>
        <fullName evidence="14">Methyltransferase type 11 domain-containing protein</fullName>
    </recommendedName>
</protein>
<dbReference type="Gene3D" id="3.40.50.150">
    <property type="entry name" value="Vaccinia Virus protein VP39"/>
    <property type="match status" value="1"/>
</dbReference>
<comment type="subcellular location">
    <subcellularLocation>
        <location evidence="2">Cytoplasm</location>
    </subcellularLocation>
    <subcellularLocation>
        <location evidence="1">Nucleus</location>
    </subcellularLocation>
</comment>
<dbReference type="AlphaFoldDB" id="A0A9D4W147"/>
<dbReference type="GO" id="GO:0015935">
    <property type="term" value="C:small ribosomal subunit"/>
    <property type="evidence" value="ECO:0007669"/>
    <property type="project" value="InterPro"/>
</dbReference>
<dbReference type="Pfam" id="PF00164">
    <property type="entry name" value="Ribosom_S12_S23"/>
    <property type="match status" value="1"/>
</dbReference>
<evidence type="ECO:0000256" key="1">
    <source>
        <dbReference type="ARBA" id="ARBA00004123"/>
    </source>
</evidence>
<comment type="similarity">
    <text evidence="3">Belongs to the class I-like SAM-binding methyltransferase superfamily. BUD23/WBSCR22 family.</text>
</comment>
<dbReference type="Proteomes" id="UP001058974">
    <property type="component" value="Chromosome 7"/>
</dbReference>
<evidence type="ECO:0000256" key="9">
    <source>
        <dbReference type="ARBA" id="ARBA00022691"/>
    </source>
</evidence>
<dbReference type="SUPFAM" id="SSF53335">
    <property type="entry name" value="S-adenosyl-L-methionine-dependent methyltransferases"/>
    <property type="match status" value="1"/>
</dbReference>
<evidence type="ECO:0000256" key="10">
    <source>
        <dbReference type="ARBA" id="ARBA00022980"/>
    </source>
</evidence>
<dbReference type="Gramene" id="Psat07G0693600-T1">
    <property type="protein sequence ID" value="KAI5392341.1"/>
    <property type="gene ID" value="KIW84_076936"/>
</dbReference>
<dbReference type="FunFam" id="2.40.50.140:FF:000099">
    <property type="entry name" value="Ribosomal protein S12, mitochondrial"/>
    <property type="match status" value="1"/>
</dbReference>
<evidence type="ECO:0000256" key="8">
    <source>
        <dbReference type="ARBA" id="ARBA00022679"/>
    </source>
</evidence>
<dbReference type="InterPro" id="IPR005679">
    <property type="entry name" value="Ribosomal_uS12_bac"/>
</dbReference>
<dbReference type="GO" id="GO:0003735">
    <property type="term" value="F:structural constituent of ribosome"/>
    <property type="evidence" value="ECO:0007669"/>
    <property type="project" value="InterPro"/>
</dbReference>
<evidence type="ECO:0000259" key="14">
    <source>
        <dbReference type="Pfam" id="PF08241"/>
    </source>
</evidence>
<keyword evidence="6" id="KW-0963">Cytoplasm</keyword>
<keyword evidence="7" id="KW-0489">Methyltransferase</keyword>
<keyword evidence="8" id="KW-0808">Transferase</keyword>
<keyword evidence="11" id="KW-0539">Nucleus</keyword>
<organism evidence="15 16">
    <name type="scientific">Pisum sativum</name>
    <name type="common">Garden pea</name>
    <name type="synonym">Lathyrus oleraceus</name>
    <dbReference type="NCBI Taxonomy" id="3888"/>
    <lineage>
        <taxon>Eukaryota</taxon>
        <taxon>Viridiplantae</taxon>
        <taxon>Streptophyta</taxon>
        <taxon>Embryophyta</taxon>
        <taxon>Tracheophyta</taxon>
        <taxon>Spermatophyta</taxon>
        <taxon>Magnoliopsida</taxon>
        <taxon>eudicotyledons</taxon>
        <taxon>Gunneridae</taxon>
        <taxon>Pentapetalae</taxon>
        <taxon>rosids</taxon>
        <taxon>fabids</taxon>
        <taxon>Fabales</taxon>
        <taxon>Fabaceae</taxon>
        <taxon>Papilionoideae</taxon>
        <taxon>50 kb inversion clade</taxon>
        <taxon>NPAAA clade</taxon>
        <taxon>Hologalegina</taxon>
        <taxon>IRL clade</taxon>
        <taxon>Fabeae</taxon>
        <taxon>Lathyrus</taxon>
    </lineage>
</organism>
<gene>
    <name evidence="15" type="ORF">KIW84_076936</name>
</gene>
<dbReference type="CDD" id="cd03368">
    <property type="entry name" value="Ribosomal_S12"/>
    <property type="match status" value="1"/>
</dbReference>
<evidence type="ECO:0000256" key="7">
    <source>
        <dbReference type="ARBA" id="ARBA00022603"/>
    </source>
</evidence>
<evidence type="ECO:0000256" key="11">
    <source>
        <dbReference type="ARBA" id="ARBA00023242"/>
    </source>
</evidence>
<feature type="domain" description="Methyltransferase type 11" evidence="14">
    <location>
        <begin position="56"/>
        <end position="130"/>
    </location>
</feature>
<dbReference type="PANTHER" id="PTHR12734:SF0">
    <property type="entry name" value="18S RRNA (GUANINE-N(7))-METHYLTRANSFERASE-RELATED"/>
    <property type="match status" value="1"/>
</dbReference>
<dbReference type="Pfam" id="PF08241">
    <property type="entry name" value="Methyltransf_11"/>
    <property type="match status" value="1"/>
</dbReference>
<keyword evidence="10" id="KW-0689">Ribosomal protein</keyword>
<dbReference type="InterPro" id="IPR029063">
    <property type="entry name" value="SAM-dependent_MTases_sf"/>
</dbReference>
<evidence type="ECO:0000256" key="12">
    <source>
        <dbReference type="ARBA" id="ARBA00023274"/>
    </source>
</evidence>
<dbReference type="InterPro" id="IPR012340">
    <property type="entry name" value="NA-bd_OB-fold"/>
</dbReference>
<accession>A0A9D4W147</accession>
<dbReference type="PANTHER" id="PTHR12734">
    <property type="entry name" value="METHYLTRANSFERASE-RELATED"/>
    <property type="match status" value="1"/>
</dbReference>
<dbReference type="InterPro" id="IPR013216">
    <property type="entry name" value="Methyltransf_11"/>
</dbReference>